<keyword evidence="1" id="KW-1133">Transmembrane helix</keyword>
<gene>
    <name evidence="2" type="ORF">CK203_116416</name>
</gene>
<dbReference type="AlphaFoldDB" id="A0A438CAS4"/>
<reference evidence="2 3" key="1">
    <citation type="journal article" date="2018" name="PLoS Genet.">
        <title>Population sequencing reveals clonal diversity and ancestral inbreeding in the grapevine cultivar Chardonnay.</title>
        <authorList>
            <person name="Roach M.J."/>
            <person name="Johnson D.L."/>
            <person name="Bohlmann J."/>
            <person name="van Vuuren H.J."/>
            <person name="Jones S.J."/>
            <person name="Pretorius I.S."/>
            <person name="Schmidt S.A."/>
            <person name="Borneman A.R."/>
        </authorList>
    </citation>
    <scope>NUCLEOTIDE SEQUENCE [LARGE SCALE GENOMIC DNA]</scope>
    <source>
        <strain evidence="3">cv. Chardonnay</strain>
        <tissue evidence="2">Leaf</tissue>
    </source>
</reference>
<comment type="caution">
    <text evidence="2">The sequence shown here is derived from an EMBL/GenBank/DDBJ whole genome shotgun (WGS) entry which is preliminary data.</text>
</comment>
<sequence>MVGEAISHEKAEISVLFNGTQPHGATRPTSHATHGLGHKPSLLRYSATINGINLFVPFSYANLLASSSAKASYRKKPVRRVVAASRGPGDRDYRGKLVDESIIVLRMRIREVKMLETSKSPPSNWMEWEKRYYEHYNEDVCQAVGLLQSYLMNIRPSLALGFFGTYLIECAMSTVMGMFQAIEMAKGLLSGLS</sequence>
<evidence type="ECO:0000256" key="1">
    <source>
        <dbReference type="SAM" id="Phobius"/>
    </source>
</evidence>
<evidence type="ECO:0000313" key="2">
    <source>
        <dbReference type="EMBL" id="RVW20341.1"/>
    </source>
</evidence>
<dbReference type="EMBL" id="QGNW01002376">
    <property type="protein sequence ID" value="RVW20341.1"/>
    <property type="molecule type" value="Genomic_DNA"/>
</dbReference>
<proteinExistence type="predicted"/>
<organism evidence="2 3">
    <name type="scientific">Vitis vinifera</name>
    <name type="common">Grape</name>
    <dbReference type="NCBI Taxonomy" id="29760"/>
    <lineage>
        <taxon>Eukaryota</taxon>
        <taxon>Viridiplantae</taxon>
        <taxon>Streptophyta</taxon>
        <taxon>Embryophyta</taxon>
        <taxon>Tracheophyta</taxon>
        <taxon>Spermatophyta</taxon>
        <taxon>Magnoliopsida</taxon>
        <taxon>eudicotyledons</taxon>
        <taxon>Gunneridae</taxon>
        <taxon>Pentapetalae</taxon>
        <taxon>rosids</taxon>
        <taxon>Vitales</taxon>
        <taxon>Vitaceae</taxon>
        <taxon>Viteae</taxon>
        <taxon>Vitis</taxon>
    </lineage>
</organism>
<feature type="transmembrane region" description="Helical" evidence="1">
    <location>
        <begin position="158"/>
        <end position="182"/>
    </location>
</feature>
<dbReference type="PANTHER" id="PTHR33782:SF27">
    <property type="entry name" value="PROTEIN, PUTATIVE-RELATED"/>
    <property type="match status" value="1"/>
</dbReference>
<name>A0A438CAS4_VITVI</name>
<evidence type="ECO:0000313" key="3">
    <source>
        <dbReference type="Proteomes" id="UP000288805"/>
    </source>
</evidence>
<keyword evidence="1" id="KW-0472">Membrane</keyword>
<protein>
    <submittedName>
        <fullName evidence="2">Uncharacterized protein</fullName>
    </submittedName>
</protein>
<dbReference type="Proteomes" id="UP000288805">
    <property type="component" value="Unassembled WGS sequence"/>
</dbReference>
<dbReference type="PANTHER" id="PTHR33782">
    <property type="entry name" value="OS01G0121600 PROTEIN"/>
    <property type="match status" value="1"/>
</dbReference>
<keyword evidence="1" id="KW-0812">Transmembrane</keyword>
<accession>A0A438CAS4</accession>